<evidence type="ECO:0000256" key="4">
    <source>
        <dbReference type="ARBA" id="ARBA00023004"/>
    </source>
</evidence>
<evidence type="ECO:0000256" key="1">
    <source>
        <dbReference type="ARBA" id="ARBA00008056"/>
    </source>
</evidence>
<dbReference type="InterPro" id="IPR027443">
    <property type="entry name" value="IPNS-like_sf"/>
</dbReference>
<dbReference type="GO" id="GO:0046872">
    <property type="term" value="F:metal ion binding"/>
    <property type="evidence" value="ECO:0007669"/>
    <property type="project" value="UniProtKB-KW"/>
</dbReference>
<evidence type="ECO:0000256" key="3">
    <source>
        <dbReference type="ARBA" id="ARBA00023002"/>
    </source>
</evidence>
<dbReference type="GO" id="GO:0051213">
    <property type="term" value="F:dioxygenase activity"/>
    <property type="evidence" value="ECO:0007669"/>
    <property type="project" value="UniProtKB-ARBA"/>
</dbReference>
<dbReference type="Proteomes" id="UP001295469">
    <property type="component" value="Chromosome A08"/>
</dbReference>
<dbReference type="InterPro" id="IPR044861">
    <property type="entry name" value="IPNS-like_FE2OG_OXY"/>
</dbReference>
<dbReference type="PANTHER" id="PTHR10209:SF852">
    <property type="entry name" value="FE2OG DIOXYGENASE DOMAIN-CONTAINING PROTEIN"/>
    <property type="match status" value="1"/>
</dbReference>
<dbReference type="PANTHER" id="PTHR10209">
    <property type="entry name" value="OXIDOREDUCTASE, 2OG-FE II OXYGENASE FAMILY PROTEIN"/>
    <property type="match status" value="1"/>
</dbReference>
<gene>
    <name evidence="7" type="ORF">DARMORV10_A08P02910.1</name>
    <name evidence="8" type="ORF">HID58_028478</name>
</gene>
<keyword evidence="3 5" id="KW-0560">Oxidoreductase</keyword>
<name>A0A816ZX06_BRANA</name>
<dbReference type="Proteomes" id="UP000824890">
    <property type="component" value="Unassembled WGS sequence"/>
</dbReference>
<dbReference type="AlphaFoldDB" id="A0A816ZX06"/>
<reference evidence="7" key="1">
    <citation type="submission" date="2021-01" db="EMBL/GenBank/DDBJ databases">
        <authorList>
            <consortium name="Genoscope - CEA"/>
            <person name="William W."/>
        </authorList>
    </citation>
    <scope>NUCLEOTIDE SEQUENCE</scope>
</reference>
<organism evidence="7">
    <name type="scientific">Brassica napus</name>
    <name type="common">Rape</name>
    <dbReference type="NCBI Taxonomy" id="3708"/>
    <lineage>
        <taxon>Eukaryota</taxon>
        <taxon>Viridiplantae</taxon>
        <taxon>Streptophyta</taxon>
        <taxon>Embryophyta</taxon>
        <taxon>Tracheophyta</taxon>
        <taxon>Spermatophyta</taxon>
        <taxon>Magnoliopsida</taxon>
        <taxon>eudicotyledons</taxon>
        <taxon>Gunneridae</taxon>
        <taxon>Pentapetalae</taxon>
        <taxon>rosids</taxon>
        <taxon>malvids</taxon>
        <taxon>Brassicales</taxon>
        <taxon>Brassicaceae</taxon>
        <taxon>Brassiceae</taxon>
        <taxon>Brassica</taxon>
    </lineage>
</organism>
<dbReference type="Pfam" id="PF14226">
    <property type="entry name" value="DIOX_N"/>
    <property type="match status" value="1"/>
</dbReference>
<sequence length="336" mass="38614">MNEMETKTQVEDSIIQESLLTCIDLANSDHQSESFLFQACLDSGFFYVINHGISEEVMDKAFEQSKNFFALPLEEKMKVLKNEKHRGYTPFYDQIPDPENQVQGDHKEGYYIGSEVPRDDPQWDYPFYGPNPWPDPDVLPGWRETMEKYHQEALRVCKAIAKLLALALDMDADYFDSPEMLGKPISTLRLLHYEGKSDPSKGIYGTGAHSDYGMMTLIATDGVLGLQICKDRNAKPQKWEYVPSIEGALVVNLGDMMQCWSNGLFRSTMHRVILNDQNRYSIPFFLEPNHDCIIECLPTCQSESNLPKYPAIKCSTYITQRYEEVHANFRSYQKHA</sequence>
<evidence type="ECO:0000313" key="7">
    <source>
        <dbReference type="EMBL" id="CAF2215518.1"/>
    </source>
</evidence>
<keyword evidence="4 5" id="KW-0408">Iron</keyword>
<evidence type="ECO:0000256" key="5">
    <source>
        <dbReference type="RuleBase" id="RU003682"/>
    </source>
</evidence>
<evidence type="ECO:0000259" key="6">
    <source>
        <dbReference type="PROSITE" id="PS51471"/>
    </source>
</evidence>
<dbReference type="EMBL" id="HG994362">
    <property type="protein sequence ID" value="CAF2215518.1"/>
    <property type="molecule type" value="Genomic_DNA"/>
</dbReference>
<evidence type="ECO:0000256" key="2">
    <source>
        <dbReference type="ARBA" id="ARBA00022723"/>
    </source>
</evidence>
<dbReference type="EMBL" id="JAGKQM010000008">
    <property type="protein sequence ID" value="KAH0914032.1"/>
    <property type="molecule type" value="Genomic_DNA"/>
</dbReference>
<evidence type="ECO:0000313" key="9">
    <source>
        <dbReference type="Proteomes" id="UP000824890"/>
    </source>
</evidence>
<dbReference type="PROSITE" id="PS51471">
    <property type="entry name" value="FE2OG_OXY"/>
    <property type="match status" value="1"/>
</dbReference>
<dbReference type="Gene3D" id="2.60.120.330">
    <property type="entry name" value="B-lactam Antibiotic, Isopenicillin N Synthase, Chain"/>
    <property type="match status" value="1"/>
</dbReference>
<accession>A0A816ZX06</accession>
<evidence type="ECO:0000313" key="8">
    <source>
        <dbReference type="EMBL" id="KAH0914032.1"/>
    </source>
</evidence>
<keyword evidence="2 5" id="KW-0479">Metal-binding</keyword>
<dbReference type="SUPFAM" id="SSF51197">
    <property type="entry name" value="Clavaminate synthase-like"/>
    <property type="match status" value="1"/>
</dbReference>
<dbReference type="FunFam" id="2.60.120.330:FF:000006">
    <property type="entry name" value="2-oxoglutarate-Fe(II) type oxidoreductase hxnY"/>
    <property type="match status" value="1"/>
</dbReference>
<dbReference type="Pfam" id="PF03171">
    <property type="entry name" value="2OG-FeII_Oxy"/>
    <property type="match status" value="1"/>
</dbReference>
<protein>
    <submittedName>
        <fullName evidence="7">(rape) hypothetical protein</fullName>
    </submittedName>
</protein>
<reference evidence="8 9" key="2">
    <citation type="submission" date="2021-05" db="EMBL/GenBank/DDBJ databases">
        <title>Genome Assembly of Synthetic Allotetraploid Brassica napus Reveals Homoeologous Exchanges between Subgenomes.</title>
        <authorList>
            <person name="Davis J.T."/>
        </authorList>
    </citation>
    <scope>NUCLEOTIDE SEQUENCE [LARGE SCALE GENOMIC DNA]</scope>
    <source>
        <strain evidence="9">cv. Da-Ae</strain>
        <tissue evidence="8">Seedling</tissue>
    </source>
</reference>
<keyword evidence="9" id="KW-1185">Reference proteome</keyword>
<dbReference type="InterPro" id="IPR005123">
    <property type="entry name" value="Oxoglu/Fe-dep_dioxygenase_dom"/>
</dbReference>
<dbReference type="InterPro" id="IPR026992">
    <property type="entry name" value="DIOX_N"/>
</dbReference>
<comment type="similarity">
    <text evidence="1 5">Belongs to the iron/ascorbate-dependent oxidoreductase family.</text>
</comment>
<feature type="domain" description="Fe2OG dioxygenase" evidence="6">
    <location>
        <begin position="184"/>
        <end position="288"/>
    </location>
</feature>
<proteinExistence type="inferred from homology"/>
<dbReference type="PRINTS" id="PR00682">
    <property type="entry name" value="IPNSYNTHASE"/>
</dbReference>